<reference evidence="1 2" key="1">
    <citation type="submission" date="2020-08" db="EMBL/GenBank/DDBJ databases">
        <title>Draft genome sequencing of an Anaerocolumna strain isolated from anoxic soil subjected to BSD treatment.</title>
        <authorList>
            <person name="Uek A."/>
            <person name="Tonouchi A."/>
        </authorList>
    </citation>
    <scope>NUCLEOTIDE SEQUENCE [LARGE SCALE GENOMIC DNA]</scope>
    <source>
        <strain evidence="1 2">CTTW</strain>
    </source>
</reference>
<keyword evidence="2" id="KW-1185">Reference proteome</keyword>
<evidence type="ECO:0000313" key="1">
    <source>
        <dbReference type="EMBL" id="BCJ97560.1"/>
    </source>
</evidence>
<evidence type="ECO:0000313" key="2">
    <source>
        <dbReference type="Proteomes" id="UP000515703"/>
    </source>
</evidence>
<name>A0A7I8DGP5_9FIRM</name>
<sequence>MYTNTFGCISLARSKRSASQEELGQSTRNVLVYTQSCYKVYYGYFAQPFTLNL</sequence>
<accession>A0A7I8DGP5</accession>
<dbReference type="EMBL" id="AP023368">
    <property type="protein sequence ID" value="BCJ97560.1"/>
    <property type="molecule type" value="Genomic_DNA"/>
</dbReference>
<dbReference type="KEGG" id="acht:bsdcttw_06010"/>
<proteinExistence type="predicted"/>
<organism evidence="1 2">
    <name type="scientific">Anaerocolumna chitinilytica</name>
    <dbReference type="NCBI Taxonomy" id="1727145"/>
    <lineage>
        <taxon>Bacteria</taxon>
        <taxon>Bacillati</taxon>
        <taxon>Bacillota</taxon>
        <taxon>Clostridia</taxon>
        <taxon>Lachnospirales</taxon>
        <taxon>Lachnospiraceae</taxon>
        <taxon>Anaerocolumna</taxon>
    </lineage>
</organism>
<protein>
    <submittedName>
        <fullName evidence="1">Uncharacterized protein</fullName>
    </submittedName>
</protein>
<dbReference type="AlphaFoldDB" id="A0A7I8DGP5"/>
<gene>
    <name evidence="1" type="ORF">bsdcttw_06010</name>
</gene>
<dbReference type="Proteomes" id="UP000515703">
    <property type="component" value="Chromosome"/>
</dbReference>
<reference evidence="1 2" key="2">
    <citation type="submission" date="2020-08" db="EMBL/GenBank/DDBJ databases">
        <authorList>
            <person name="Ueki A."/>
            <person name="Tonouchi A."/>
        </authorList>
    </citation>
    <scope>NUCLEOTIDE SEQUENCE [LARGE SCALE GENOMIC DNA]</scope>
    <source>
        <strain evidence="1 2">CTTW</strain>
    </source>
</reference>